<feature type="binding site" evidence="8">
    <location>
        <position position="94"/>
    </location>
    <ligand>
        <name>GTP</name>
        <dbReference type="ChEBI" id="CHEBI:37565"/>
    </ligand>
</feature>
<dbReference type="Pfam" id="PF12804">
    <property type="entry name" value="NTP_transf_3"/>
    <property type="match status" value="1"/>
</dbReference>
<evidence type="ECO:0000256" key="2">
    <source>
        <dbReference type="ARBA" id="ARBA00022679"/>
    </source>
</evidence>
<comment type="domain">
    <text evidence="8">The N-terminal domain determines nucleotide recognition and specific binding, while the C-terminal domain determines the specific binding to the target protein.</text>
</comment>
<dbReference type="GO" id="GO:0005737">
    <property type="term" value="C:cytoplasm"/>
    <property type="evidence" value="ECO:0007669"/>
    <property type="project" value="UniProtKB-SubCell"/>
</dbReference>
<proteinExistence type="inferred from homology"/>
<evidence type="ECO:0000256" key="1">
    <source>
        <dbReference type="ARBA" id="ARBA00022490"/>
    </source>
</evidence>
<evidence type="ECO:0000256" key="5">
    <source>
        <dbReference type="ARBA" id="ARBA00022842"/>
    </source>
</evidence>
<feature type="binding site" evidence="8">
    <location>
        <position position="94"/>
    </location>
    <ligand>
        <name>Mg(2+)</name>
        <dbReference type="ChEBI" id="CHEBI:18420"/>
    </ligand>
</feature>
<comment type="catalytic activity">
    <reaction evidence="8">
        <text>Mo-molybdopterin + GTP + H(+) = Mo-molybdopterin guanine dinucleotide + diphosphate</text>
        <dbReference type="Rhea" id="RHEA:34243"/>
        <dbReference type="ChEBI" id="CHEBI:15378"/>
        <dbReference type="ChEBI" id="CHEBI:33019"/>
        <dbReference type="ChEBI" id="CHEBI:37565"/>
        <dbReference type="ChEBI" id="CHEBI:71302"/>
        <dbReference type="ChEBI" id="CHEBI:71310"/>
        <dbReference type="EC" id="2.7.7.77"/>
    </reaction>
</comment>
<keyword evidence="6 8" id="KW-0342">GTP-binding</keyword>
<evidence type="ECO:0000259" key="9">
    <source>
        <dbReference type="Pfam" id="PF12804"/>
    </source>
</evidence>
<dbReference type="SUPFAM" id="SSF53448">
    <property type="entry name" value="Nucleotide-diphospho-sugar transferases"/>
    <property type="match status" value="1"/>
</dbReference>
<evidence type="ECO:0000313" key="11">
    <source>
        <dbReference type="Proteomes" id="UP000218784"/>
    </source>
</evidence>
<evidence type="ECO:0000256" key="4">
    <source>
        <dbReference type="ARBA" id="ARBA00022741"/>
    </source>
</evidence>
<dbReference type="EC" id="2.7.7.77" evidence="8"/>
<sequence length="179" mass="18258">MIRILGAVLAGGRSSRFGSDKAMATWRDTALIDHALASLSPHVADLLVVGRADARVRTAPDLPYPELGPLGGIAGALEVAAREGFDAVLTTACDTPRLPPALVAALLGEDAAHAAEAPTVGLWPVRLAAPLLARLSAGGDRSIRGWARDTGAVAVLPGVVLANVNTPDDLARLDGAVRG</sequence>
<evidence type="ECO:0000256" key="3">
    <source>
        <dbReference type="ARBA" id="ARBA00022723"/>
    </source>
</evidence>
<dbReference type="PANTHER" id="PTHR19136">
    <property type="entry name" value="MOLYBDENUM COFACTOR GUANYLYLTRANSFERASE"/>
    <property type="match status" value="1"/>
</dbReference>
<evidence type="ECO:0000256" key="8">
    <source>
        <dbReference type="HAMAP-Rule" id="MF_00316"/>
    </source>
</evidence>
<keyword evidence="5 8" id="KW-0460">Magnesium</keyword>
<evidence type="ECO:0000313" key="10">
    <source>
        <dbReference type="EMBL" id="PCG10287.1"/>
    </source>
</evidence>
<comment type="similarity">
    <text evidence="8">Belongs to the MobA family.</text>
</comment>
<organism evidence="10 11">
    <name type="scientific">Sphingomonas ginsenosidimutans</name>
    <dbReference type="NCBI Taxonomy" id="862134"/>
    <lineage>
        <taxon>Bacteria</taxon>
        <taxon>Pseudomonadati</taxon>
        <taxon>Pseudomonadota</taxon>
        <taxon>Alphaproteobacteria</taxon>
        <taxon>Sphingomonadales</taxon>
        <taxon>Sphingomonadaceae</taxon>
        <taxon>Sphingomonas</taxon>
    </lineage>
</organism>
<comment type="subcellular location">
    <subcellularLocation>
        <location evidence="8">Cytoplasm</location>
    </subcellularLocation>
</comment>
<dbReference type="InterPro" id="IPR013482">
    <property type="entry name" value="Molybde_CF_guanTrfase"/>
</dbReference>
<dbReference type="RefSeq" id="WP_096609917.1">
    <property type="nucleotide sequence ID" value="NZ_NWVD01000001.1"/>
</dbReference>
<evidence type="ECO:0000256" key="7">
    <source>
        <dbReference type="ARBA" id="ARBA00023150"/>
    </source>
</evidence>
<feature type="domain" description="MobA-like NTP transferase" evidence="9">
    <location>
        <begin position="6"/>
        <end position="143"/>
    </location>
</feature>
<reference evidence="10 11" key="1">
    <citation type="submission" date="2017-09" db="EMBL/GenBank/DDBJ databases">
        <title>Sphingomonas ginsenosidimutans KACC 14949, whole genome shotgun sequence.</title>
        <authorList>
            <person name="Feng G."/>
            <person name="Zhu H."/>
        </authorList>
    </citation>
    <scope>NUCLEOTIDE SEQUENCE [LARGE SCALE GENOMIC DNA]</scope>
    <source>
        <strain evidence="10 11">KACC 14949</strain>
    </source>
</reference>
<name>A0A2A4I303_9SPHN</name>
<keyword evidence="4 8" id="KW-0547">Nucleotide-binding</keyword>
<dbReference type="CDD" id="cd02503">
    <property type="entry name" value="MobA"/>
    <property type="match status" value="1"/>
</dbReference>
<feature type="binding site" evidence="8">
    <location>
        <position position="61"/>
    </location>
    <ligand>
        <name>GTP</name>
        <dbReference type="ChEBI" id="CHEBI:37565"/>
    </ligand>
</feature>
<comment type="cofactor">
    <cofactor evidence="8">
        <name>Mg(2+)</name>
        <dbReference type="ChEBI" id="CHEBI:18420"/>
    </cofactor>
</comment>
<comment type="caution">
    <text evidence="8">Lacks conserved residue(s) required for the propagation of feature annotation.</text>
</comment>
<dbReference type="EMBL" id="NWVD01000001">
    <property type="protein sequence ID" value="PCG10287.1"/>
    <property type="molecule type" value="Genomic_DNA"/>
</dbReference>
<dbReference type="AlphaFoldDB" id="A0A2A4I303"/>
<keyword evidence="3 8" id="KW-0479">Metal-binding</keyword>
<keyword evidence="10" id="KW-0548">Nucleotidyltransferase</keyword>
<keyword evidence="11" id="KW-1185">Reference proteome</keyword>
<keyword evidence="1 8" id="KW-0963">Cytoplasm</keyword>
<comment type="subunit">
    <text evidence="8">Monomer.</text>
</comment>
<keyword evidence="2 8" id="KW-0808">Transferase</keyword>
<dbReference type="GO" id="GO:0006777">
    <property type="term" value="P:Mo-molybdopterin cofactor biosynthetic process"/>
    <property type="evidence" value="ECO:0007669"/>
    <property type="project" value="UniProtKB-KW"/>
</dbReference>
<feature type="binding site" evidence="8">
    <location>
        <position position="21"/>
    </location>
    <ligand>
        <name>GTP</name>
        <dbReference type="ChEBI" id="CHEBI:37565"/>
    </ligand>
</feature>
<dbReference type="GO" id="GO:0005525">
    <property type="term" value="F:GTP binding"/>
    <property type="evidence" value="ECO:0007669"/>
    <property type="project" value="UniProtKB-UniRule"/>
</dbReference>
<dbReference type="GO" id="GO:0061603">
    <property type="term" value="F:molybdenum cofactor guanylyltransferase activity"/>
    <property type="evidence" value="ECO:0007669"/>
    <property type="project" value="UniProtKB-EC"/>
</dbReference>
<dbReference type="GO" id="GO:0046872">
    <property type="term" value="F:metal ion binding"/>
    <property type="evidence" value="ECO:0007669"/>
    <property type="project" value="UniProtKB-KW"/>
</dbReference>
<dbReference type="HAMAP" id="MF_00316">
    <property type="entry name" value="MobA"/>
    <property type="match status" value="1"/>
</dbReference>
<dbReference type="PANTHER" id="PTHR19136:SF81">
    <property type="entry name" value="MOLYBDENUM COFACTOR GUANYLYLTRANSFERASE"/>
    <property type="match status" value="1"/>
</dbReference>
<dbReference type="InterPro" id="IPR025877">
    <property type="entry name" value="MobA-like_NTP_Trfase"/>
</dbReference>
<dbReference type="InterPro" id="IPR029044">
    <property type="entry name" value="Nucleotide-diphossugar_trans"/>
</dbReference>
<dbReference type="Gene3D" id="3.90.550.10">
    <property type="entry name" value="Spore Coat Polysaccharide Biosynthesis Protein SpsA, Chain A"/>
    <property type="match status" value="1"/>
</dbReference>
<keyword evidence="7 8" id="KW-0501">Molybdenum cofactor biosynthesis</keyword>
<protein>
    <recommendedName>
        <fullName evidence="8">Molybdenum cofactor guanylyltransferase</fullName>
        <shortName evidence="8">MoCo guanylyltransferase</shortName>
        <ecNumber evidence="8">2.7.7.77</ecNumber>
    </recommendedName>
    <alternativeName>
        <fullName evidence="8">GTP:molybdopterin guanylyltransferase</fullName>
    </alternativeName>
    <alternativeName>
        <fullName evidence="8">Mo-MPT guanylyltransferase</fullName>
    </alternativeName>
    <alternativeName>
        <fullName evidence="8">Molybdopterin guanylyltransferase</fullName>
    </alternativeName>
    <alternativeName>
        <fullName evidence="8">Molybdopterin-guanine dinucleotide synthase</fullName>
        <shortName evidence="8">MGD synthase</shortName>
    </alternativeName>
</protein>
<accession>A0A2A4I303</accession>
<comment type="function">
    <text evidence="8">Transfers a GMP moiety from GTP to Mo-molybdopterin (Mo-MPT) cofactor (Moco or molybdenum cofactor) to form Mo-molybdopterin guanine dinucleotide (Mo-MGD) cofactor.</text>
</comment>
<gene>
    <name evidence="8" type="primary">mobA</name>
    <name evidence="10" type="ORF">COA17_02240</name>
</gene>
<feature type="binding site" evidence="8">
    <location>
        <begin position="9"/>
        <end position="11"/>
    </location>
    <ligand>
        <name>GTP</name>
        <dbReference type="ChEBI" id="CHEBI:37565"/>
    </ligand>
</feature>
<dbReference type="Proteomes" id="UP000218784">
    <property type="component" value="Unassembled WGS sequence"/>
</dbReference>
<comment type="caution">
    <text evidence="10">The sequence shown here is derived from an EMBL/GenBank/DDBJ whole genome shotgun (WGS) entry which is preliminary data.</text>
</comment>
<evidence type="ECO:0000256" key="6">
    <source>
        <dbReference type="ARBA" id="ARBA00023134"/>
    </source>
</evidence>